<dbReference type="Pfam" id="PF13302">
    <property type="entry name" value="Acetyltransf_3"/>
    <property type="match status" value="1"/>
</dbReference>
<organism evidence="2 3">
    <name type="scientific">Denitromonas halophila</name>
    <dbReference type="NCBI Taxonomy" id="1629404"/>
    <lineage>
        <taxon>Bacteria</taxon>
        <taxon>Pseudomonadati</taxon>
        <taxon>Pseudomonadota</taxon>
        <taxon>Betaproteobacteria</taxon>
        <taxon>Rhodocyclales</taxon>
        <taxon>Zoogloeaceae</taxon>
        <taxon>Denitromonas</taxon>
    </lineage>
</organism>
<dbReference type="PANTHER" id="PTHR43441">
    <property type="entry name" value="RIBOSOMAL-PROTEIN-SERINE ACETYLTRANSFERASE"/>
    <property type="match status" value="1"/>
</dbReference>
<dbReference type="GO" id="GO:0008999">
    <property type="term" value="F:protein-N-terminal-alanine acetyltransferase activity"/>
    <property type="evidence" value="ECO:0007669"/>
    <property type="project" value="TreeGrafter"/>
</dbReference>
<evidence type="ECO:0000313" key="2">
    <source>
        <dbReference type="EMBL" id="TVO54362.1"/>
    </source>
</evidence>
<dbReference type="OrthoDB" id="9801656at2"/>
<proteinExistence type="predicted"/>
<keyword evidence="3" id="KW-1185">Reference proteome</keyword>
<dbReference type="InterPro" id="IPR000182">
    <property type="entry name" value="GNAT_dom"/>
</dbReference>
<sequence length="177" mass="19071">MNPELALPINGGFLRPLVEADVHQGYVDGLNDPLVNRFLDGVKASVQTAGSVCDFVAADRLSPSSVLWGVWTDESPRHVGTVRLHGIERRHGTAHIGICLFDQRCWGRGLGSAAIAAATRWAIDALGLRWIEAGAYEANLASQRAFLSAGYVEVFDIPGKYLLEGVPTTVKVYAARA</sequence>
<dbReference type="EMBL" id="VMNK01000013">
    <property type="protein sequence ID" value="TVO54362.1"/>
    <property type="molecule type" value="Genomic_DNA"/>
</dbReference>
<dbReference type="InterPro" id="IPR016181">
    <property type="entry name" value="Acyl_CoA_acyltransferase"/>
</dbReference>
<dbReference type="GO" id="GO:0005737">
    <property type="term" value="C:cytoplasm"/>
    <property type="evidence" value="ECO:0007669"/>
    <property type="project" value="TreeGrafter"/>
</dbReference>
<dbReference type="InterPro" id="IPR051908">
    <property type="entry name" value="Ribosomal_N-acetyltransferase"/>
</dbReference>
<reference evidence="2 3" key="1">
    <citation type="submission" date="2019-07" db="EMBL/GenBank/DDBJ databases">
        <title>The pathways for chlorine oxyanion respiration interact through the shared metabolite chlorate.</title>
        <authorList>
            <person name="Barnum T.P."/>
            <person name="Cheng Y."/>
            <person name="Hill K.A."/>
            <person name="Lucas L.N."/>
            <person name="Carlson H.K."/>
            <person name="Coates J.D."/>
        </authorList>
    </citation>
    <scope>NUCLEOTIDE SEQUENCE [LARGE SCALE GENOMIC DNA]</scope>
    <source>
        <strain evidence="2 3">SFB-3</strain>
    </source>
</reference>
<dbReference type="PROSITE" id="PS51186">
    <property type="entry name" value="GNAT"/>
    <property type="match status" value="1"/>
</dbReference>
<name>A0A557QN64_9RHOO</name>
<keyword evidence="2" id="KW-0808">Transferase</keyword>
<gene>
    <name evidence="2" type="ORF">FHP91_13395</name>
</gene>
<feature type="domain" description="N-acetyltransferase" evidence="1">
    <location>
        <begin position="12"/>
        <end position="173"/>
    </location>
</feature>
<accession>A0A557QN64</accession>
<dbReference type="SUPFAM" id="SSF55729">
    <property type="entry name" value="Acyl-CoA N-acyltransferases (Nat)"/>
    <property type="match status" value="1"/>
</dbReference>
<evidence type="ECO:0000313" key="3">
    <source>
        <dbReference type="Proteomes" id="UP000319502"/>
    </source>
</evidence>
<dbReference type="GO" id="GO:1990189">
    <property type="term" value="F:protein N-terminal-serine acetyltransferase activity"/>
    <property type="evidence" value="ECO:0007669"/>
    <property type="project" value="TreeGrafter"/>
</dbReference>
<comment type="caution">
    <text evidence="2">The sequence shown here is derived from an EMBL/GenBank/DDBJ whole genome shotgun (WGS) entry which is preliminary data.</text>
</comment>
<dbReference type="AlphaFoldDB" id="A0A557QN64"/>
<protein>
    <submittedName>
        <fullName evidence="2">GNAT family N-acetyltransferase</fullName>
    </submittedName>
</protein>
<dbReference type="Gene3D" id="3.40.630.30">
    <property type="match status" value="1"/>
</dbReference>
<evidence type="ECO:0000259" key="1">
    <source>
        <dbReference type="PROSITE" id="PS51186"/>
    </source>
</evidence>
<dbReference type="PANTHER" id="PTHR43441:SF10">
    <property type="entry name" value="ACETYLTRANSFERASE"/>
    <property type="match status" value="1"/>
</dbReference>
<dbReference type="Proteomes" id="UP000319502">
    <property type="component" value="Unassembled WGS sequence"/>
</dbReference>